<gene>
    <name evidence="2" type="ORF">L916_08157</name>
</gene>
<feature type="transmembrane region" description="Helical" evidence="1">
    <location>
        <begin position="25"/>
        <end position="49"/>
    </location>
</feature>
<accession>W2J2W2</accession>
<dbReference type="EMBL" id="KI672786">
    <property type="protein sequence ID" value="ETL40741.1"/>
    <property type="molecule type" value="Genomic_DNA"/>
</dbReference>
<evidence type="ECO:0000313" key="3">
    <source>
        <dbReference type="Proteomes" id="UP000053864"/>
    </source>
</evidence>
<protein>
    <submittedName>
        <fullName evidence="2">Uncharacterized protein</fullName>
    </submittedName>
</protein>
<name>W2J2W2_PHYNI</name>
<proteinExistence type="predicted"/>
<dbReference type="AlphaFoldDB" id="W2J2W2"/>
<organism evidence="2 3">
    <name type="scientific">Phytophthora nicotianae</name>
    <name type="common">Potato buckeye rot agent</name>
    <name type="synonym">Phytophthora parasitica</name>
    <dbReference type="NCBI Taxonomy" id="4792"/>
    <lineage>
        <taxon>Eukaryota</taxon>
        <taxon>Sar</taxon>
        <taxon>Stramenopiles</taxon>
        <taxon>Oomycota</taxon>
        <taxon>Peronosporomycetes</taxon>
        <taxon>Peronosporales</taxon>
        <taxon>Peronosporaceae</taxon>
        <taxon>Phytophthora</taxon>
    </lineage>
</organism>
<keyword evidence="1" id="KW-0812">Transmembrane</keyword>
<keyword evidence="1" id="KW-0472">Membrane</keyword>
<keyword evidence="1" id="KW-1133">Transmembrane helix</keyword>
<evidence type="ECO:0000256" key="1">
    <source>
        <dbReference type="SAM" id="Phobius"/>
    </source>
</evidence>
<dbReference type="Proteomes" id="UP000053864">
    <property type="component" value="Unassembled WGS sequence"/>
</dbReference>
<sequence length="127" mass="14025">MVNRIMDTSTFESGSFWQFVDPPVAIFRLAAFGLTCVGVGYSLVLIKLVRERQYYTRVSPDKRAVTKTHVLSTDVVGAIKSAFTKAAPKRSLSSAASLVISLTSDESIARKRLVLKLEHSFLLLQGF</sequence>
<evidence type="ECO:0000313" key="2">
    <source>
        <dbReference type="EMBL" id="ETL40741.1"/>
    </source>
</evidence>
<reference evidence="2 3" key="1">
    <citation type="submission" date="2013-11" db="EMBL/GenBank/DDBJ databases">
        <title>The Genome Sequence of Phytophthora parasitica CJ05E6.</title>
        <authorList>
            <consortium name="The Broad Institute Genomics Platform"/>
            <person name="Russ C."/>
            <person name="Tyler B."/>
            <person name="Panabieres F."/>
            <person name="Shan W."/>
            <person name="Tripathy S."/>
            <person name="Grunwald N."/>
            <person name="Machado M."/>
            <person name="Johnson C.S."/>
            <person name="Arredondo F."/>
            <person name="Hong C."/>
            <person name="Coffey M."/>
            <person name="Young S.K."/>
            <person name="Zeng Q."/>
            <person name="Gargeya S."/>
            <person name="Fitzgerald M."/>
            <person name="Abouelleil A."/>
            <person name="Alvarado L."/>
            <person name="Chapman S.B."/>
            <person name="Gainer-Dewar J."/>
            <person name="Goldberg J."/>
            <person name="Griggs A."/>
            <person name="Gujja S."/>
            <person name="Hansen M."/>
            <person name="Howarth C."/>
            <person name="Imamovic A."/>
            <person name="Ireland A."/>
            <person name="Larimer J."/>
            <person name="McCowan C."/>
            <person name="Murphy C."/>
            <person name="Pearson M."/>
            <person name="Poon T.W."/>
            <person name="Priest M."/>
            <person name="Roberts A."/>
            <person name="Saif S."/>
            <person name="Shea T."/>
            <person name="Sykes S."/>
            <person name="Wortman J."/>
            <person name="Nusbaum C."/>
            <person name="Birren B."/>
        </authorList>
    </citation>
    <scope>NUCLEOTIDE SEQUENCE [LARGE SCALE GENOMIC DNA]</scope>
    <source>
        <strain evidence="2 3">CJ05E6</strain>
    </source>
</reference>